<evidence type="ECO:0000313" key="2">
    <source>
        <dbReference type="EMBL" id="QYW02058.1"/>
    </source>
</evidence>
<organism evidence="2 3">
    <name type="scientific">Stenotrophomonas phage Siara</name>
    <dbReference type="NCBI Taxonomy" id="2859658"/>
    <lineage>
        <taxon>Viruses</taxon>
        <taxon>Duplodnaviria</taxon>
        <taxon>Heunggongvirae</taxon>
        <taxon>Uroviricota</taxon>
        <taxon>Caudoviricetes</taxon>
        <taxon>Beaumontvirinae</taxon>
        <taxon>Siaravirus</taxon>
        <taxon>Siaravirus siara</taxon>
    </lineage>
</organism>
<accession>A0AAE7WM82</accession>
<gene>
    <name evidence="2" type="ORF">CPT_Siara_055</name>
</gene>
<feature type="region of interest" description="Disordered" evidence="1">
    <location>
        <begin position="106"/>
        <end position="140"/>
    </location>
</feature>
<reference evidence="2" key="1">
    <citation type="submission" date="2021-06" db="EMBL/GenBank/DDBJ databases">
        <title>Complete genome sequence of Stenotrophomonas maltophilia phage Siara.</title>
        <authorList>
            <person name="Marmion J."/>
            <person name="Tate N."/>
            <person name="Clark J."/>
            <person name="Le T."/>
            <person name="Liu M."/>
            <person name="Burrowes B."/>
            <person name="Gill J."/>
        </authorList>
    </citation>
    <scope>NUCLEOTIDE SEQUENCE</scope>
</reference>
<dbReference type="Proteomes" id="UP000827319">
    <property type="component" value="Segment"/>
</dbReference>
<name>A0AAE7WM82_9CAUD</name>
<dbReference type="EMBL" id="MZ326859">
    <property type="protein sequence ID" value="QYW02058.1"/>
    <property type="molecule type" value="Genomic_DNA"/>
</dbReference>
<sequence length="140" mass="14736">MSIITNIPLPSKSVAAGPRKSKYPVDDAIAAGVGAAFGIELRTKDGEIPVGEALKKLASQKQSQISSLAESRNVDLATRLIEDQETASAFQMTAPILGVWYTSETRTVRPRKEKADASAAPEVPEVNSADEGDDSGVPAL</sequence>
<keyword evidence="3" id="KW-1185">Reference proteome</keyword>
<evidence type="ECO:0000256" key="1">
    <source>
        <dbReference type="SAM" id="MobiDB-lite"/>
    </source>
</evidence>
<evidence type="ECO:0000313" key="3">
    <source>
        <dbReference type="Proteomes" id="UP000827319"/>
    </source>
</evidence>
<protein>
    <submittedName>
        <fullName evidence="2">Uncharacterized protein</fullName>
    </submittedName>
</protein>
<proteinExistence type="predicted"/>